<dbReference type="EMBL" id="JXTB01000034">
    <property type="protein sequence ID" value="PON73312.1"/>
    <property type="molecule type" value="Genomic_DNA"/>
</dbReference>
<keyword evidence="3" id="KW-1185">Reference proteome</keyword>
<proteinExistence type="predicted"/>
<evidence type="ECO:0000313" key="2">
    <source>
        <dbReference type="EMBL" id="PON73312.1"/>
    </source>
</evidence>
<accession>A0A2P5DJ32</accession>
<dbReference type="SUPFAM" id="SSF53720">
    <property type="entry name" value="ALDH-like"/>
    <property type="match status" value="1"/>
</dbReference>
<evidence type="ECO:0000259" key="1">
    <source>
        <dbReference type="Pfam" id="PF00171"/>
    </source>
</evidence>
<gene>
    <name evidence="2" type="ORF">PanWU01x14_058160</name>
</gene>
<feature type="domain" description="Aldehyde dehydrogenase" evidence="1">
    <location>
        <begin position="29"/>
        <end position="82"/>
    </location>
</feature>
<dbReference type="InterPro" id="IPR016162">
    <property type="entry name" value="Ald_DH_N"/>
</dbReference>
<organism evidence="2 3">
    <name type="scientific">Parasponia andersonii</name>
    <name type="common">Sponia andersonii</name>
    <dbReference type="NCBI Taxonomy" id="3476"/>
    <lineage>
        <taxon>Eukaryota</taxon>
        <taxon>Viridiplantae</taxon>
        <taxon>Streptophyta</taxon>
        <taxon>Embryophyta</taxon>
        <taxon>Tracheophyta</taxon>
        <taxon>Spermatophyta</taxon>
        <taxon>Magnoliopsida</taxon>
        <taxon>eudicotyledons</taxon>
        <taxon>Gunneridae</taxon>
        <taxon>Pentapetalae</taxon>
        <taxon>rosids</taxon>
        <taxon>fabids</taxon>
        <taxon>Rosales</taxon>
        <taxon>Cannabaceae</taxon>
        <taxon>Parasponia</taxon>
    </lineage>
</organism>
<dbReference type="STRING" id="3476.A0A2P5DJ32"/>
<dbReference type="Proteomes" id="UP000237105">
    <property type="component" value="Unassembled WGS sequence"/>
</dbReference>
<sequence length="86" mass="9160">MGSQSDSSGTSTKMPTIKFTKLFVNGEFVNSISGKTFETIDPRNGEVIANVAEGDKEDIDLAVKAARNAFDHGPWPRLPGSESDSG</sequence>
<dbReference type="InterPro" id="IPR016161">
    <property type="entry name" value="Ald_DH/histidinol_DH"/>
</dbReference>
<dbReference type="Pfam" id="PF00171">
    <property type="entry name" value="Aldedh"/>
    <property type="match status" value="1"/>
</dbReference>
<dbReference type="GO" id="GO:0016491">
    <property type="term" value="F:oxidoreductase activity"/>
    <property type="evidence" value="ECO:0007669"/>
    <property type="project" value="InterPro"/>
</dbReference>
<dbReference type="InterPro" id="IPR015590">
    <property type="entry name" value="Aldehyde_DH_dom"/>
</dbReference>
<dbReference type="Gene3D" id="3.40.605.10">
    <property type="entry name" value="Aldehyde Dehydrogenase, Chain A, domain 1"/>
    <property type="match status" value="1"/>
</dbReference>
<protein>
    <submittedName>
        <fullName evidence="2">Succinylglutamate-semialdehyde dehydrogenase</fullName>
    </submittedName>
</protein>
<name>A0A2P5DJ32_PARAD</name>
<dbReference type="OrthoDB" id="310895at2759"/>
<reference evidence="3" key="1">
    <citation type="submission" date="2016-06" db="EMBL/GenBank/DDBJ databases">
        <title>Parallel loss of symbiosis genes in relatives of nitrogen-fixing non-legume Parasponia.</title>
        <authorList>
            <person name="Van Velzen R."/>
            <person name="Holmer R."/>
            <person name="Bu F."/>
            <person name="Rutten L."/>
            <person name="Van Zeijl A."/>
            <person name="Liu W."/>
            <person name="Santuari L."/>
            <person name="Cao Q."/>
            <person name="Sharma T."/>
            <person name="Shen D."/>
            <person name="Roswanjaya Y."/>
            <person name="Wardhani T."/>
            <person name="Kalhor M.S."/>
            <person name="Jansen J."/>
            <person name="Van den Hoogen J."/>
            <person name="Gungor B."/>
            <person name="Hartog M."/>
            <person name="Hontelez J."/>
            <person name="Verver J."/>
            <person name="Yang W.-C."/>
            <person name="Schijlen E."/>
            <person name="Repin R."/>
            <person name="Schilthuizen M."/>
            <person name="Schranz E."/>
            <person name="Heidstra R."/>
            <person name="Miyata K."/>
            <person name="Fedorova E."/>
            <person name="Kohlen W."/>
            <person name="Bisseling T."/>
            <person name="Smit S."/>
            <person name="Geurts R."/>
        </authorList>
    </citation>
    <scope>NUCLEOTIDE SEQUENCE [LARGE SCALE GENOMIC DNA]</scope>
    <source>
        <strain evidence="3">cv. WU1-14</strain>
    </source>
</reference>
<evidence type="ECO:0000313" key="3">
    <source>
        <dbReference type="Proteomes" id="UP000237105"/>
    </source>
</evidence>
<dbReference type="AlphaFoldDB" id="A0A2P5DJ32"/>
<comment type="caution">
    <text evidence="2">The sequence shown here is derived from an EMBL/GenBank/DDBJ whole genome shotgun (WGS) entry which is preliminary data.</text>
</comment>
<dbReference type="PANTHER" id="PTHR11699">
    <property type="entry name" value="ALDEHYDE DEHYDROGENASE-RELATED"/>
    <property type="match status" value="1"/>
</dbReference>